<comment type="subcellular location">
    <subcellularLocation>
        <location evidence="2">Nucleus</location>
    </subcellularLocation>
</comment>
<protein>
    <recommendedName>
        <fullName evidence="3">YEATS domain-containing protein</fullName>
    </recommendedName>
</protein>
<dbReference type="Pfam" id="PF12224">
    <property type="entry name" value="Amidoligase_2"/>
    <property type="match status" value="1"/>
</dbReference>
<dbReference type="InterPro" id="IPR038704">
    <property type="entry name" value="YEAST_sf"/>
</dbReference>
<keyword evidence="5" id="KW-1185">Reference proteome</keyword>
<comment type="caution">
    <text evidence="4">The sequence shown here is derived from an EMBL/GenBank/DDBJ whole genome shotgun (WGS) entry which is preliminary data.</text>
</comment>
<evidence type="ECO:0000313" key="5">
    <source>
        <dbReference type="Proteomes" id="UP001530293"/>
    </source>
</evidence>
<gene>
    <name evidence="4" type="ORF">ACHAWU_004451</name>
</gene>
<keyword evidence="1 2" id="KW-0539">Nucleus</keyword>
<proteinExistence type="predicted"/>
<dbReference type="Gene3D" id="2.60.40.1970">
    <property type="entry name" value="YEATS domain"/>
    <property type="match status" value="1"/>
</dbReference>
<dbReference type="InterPro" id="IPR055129">
    <property type="entry name" value="YEATS_dom"/>
</dbReference>
<dbReference type="EMBL" id="JALLBG020000255">
    <property type="protein sequence ID" value="KAL3757666.1"/>
    <property type="molecule type" value="Genomic_DNA"/>
</dbReference>
<accession>A0ABD3M120</accession>
<dbReference type="PROSITE" id="PS51037">
    <property type="entry name" value="YEATS"/>
    <property type="match status" value="1"/>
</dbReference>
<dbReference type="PANTHER" id="PTHR36847">
    <property type="entry name" value="AMIDOLIGASE ENZYME"/>
    <property type="match status" value="1"/>
</dbReference>
<reference evidence="4 5" key="1">
    <citation type="submission" date="2024-10" db="EMBL/GenBank/DDBJ databases">
        <title>Updated reference genomes for cyclostephanoid diatoms.</title>
        <authorList>
            <person name="Roberts W.R."/>
            <person name="Alverson A.J."/>
        </authorList>
    </citation>
    <scope>NUCLEOTIDE SEQUENCE [LARGE SCALE GENOMIC DNA]</scope>
    <source>
        <strain evidence="4 5">AJA232-27</strain>
    </source>
</reference>
<sequence length="457" mass="51515">MASVDFIIGNTYTQLSNNRAQWDRTRTHRKIHEWTLYVDILSSSESDADLVKKVEFNLGGSFDPSKFVSHCPIKESIDGGGYRWRFQTKQTTYAPVSARIAIIGRGGTVLRREFRVVCEPGGGRKSVDTFREHSPNDALTPVPMENVEFGIELELSTSSSVTTTDVANSIAENATVTVLDLMHDYSGARSRTDVWKIMHDGSLSCPREHGDNCNKFELVSPILRGGEGLGIVDRVMRALGNIPSVKVNQSMGFHVHVNVENLSLAKLKNVCQNFIKYESAMDTLMPPSRRENQYCKSNKLAVASNVVYLAANSEYVLQKIDACTSRKGLGDLMNPEDQKYFKLNLMPLTTKRQPTIEFRQHSSTYQRDKVKNWIRFCVAFVYNSAKYRPPAHLTRSYSDDELFDMMMMYVVKDRSLRDYYRGRKIEHVNNHGDSCCGGCATGSGCDAHQRPVKMARG</sequence>
<evidence type="ECO:0000313" key="4">
    <source>
        <dbReference type="EMBL" id="KAL3757666.1"/>
    </source>
</evidence>
<evidence type="ECO:0000256" key="2">
    <source>
        <dbReference type="PROSITE-ProRule" id="PRU00376"/>
    </source>
</evidence>
<feature type="domain" description="YEATS" evidence="3">
    <location>
        <begin position="1"/>
        <end position="146"/>
    </location>
</feature>
<evidence type="ECO:0000256" key="1">
    <source>
        <dbReference type="ARBA" id="ARBA00023242"/>
    </source>
</evidence>
<dbReference type="Proteomes" id="UP001530293">
    <property type="component" value="Unassembled WGS sequence"/>
</dbReference>
<dbReference type="PANTHER" id="PTHR36847:SF1">
    <property type="entry name" value="AMIDOLIGASE ENZYME"/>
    <property type="match status" value="1"/>
</dbReference>
<dbReference type="AlphaFoldDB" id="A0ABD3M120"/>
<dbReference type="GO" id="GO:0005634">
    <property type="term" value="C:nucleus"/>
    <property type="evidence" value="ECO:0007669"/>
    <property type="project" value="UniProtKB-SubCell"/>
</dbReference>
<dbReference type="InterPro" id="IPR022025">
    <property type="entry name" value="Amidoligase_2"/>
</dbReference>
<organism evidence="4 5">
    <name type="scientific">Discostella pseudostelligera</name>
    <dbReference type="NCBI Taxonomy" id="259834"/>
    <lineage>
        <taxon>Eukaryota</taxon>
        <taxon>Sar</taxon>
        <taxon>Stramenopiles</taxon>
        <taxon>Ochrophyta</taxon>
        <taxon>Bacillariophyta</taxon>
        <taxon>Coscinodiscophyceae</taxon>
        <taxon>Thalassiosirophycidae</taxon>
        <taxon>Stephanodiscales</taxon>
        <taxon>Stephanodiscaceae</taxon>
        <taxon>Discostella</taxon>
    </lineage>
</organism>
<name>A0ABD3M120_9STRA</name>
<evidence type="ECO:0000259" key="3">
    <source>
        <dbReference type="PROSITE" id="PS51037"/>
    </source>
</evidence>